<dbReference type="Pfam" id="PF00356">
    <property type="entry name" value="LacI"/>
    <property type="match status" value="1"/>
</dbReference>
<evidence type="ECO:0000313" key="2">
    <source>
        <dbReference type="Proteomes" id="UP000287394"/>
    </source>
</evidence>
<dbReference type="Gene3D" id="1.10.260.40">
    <property type="entry name" value="lambda repressor-like DNA-binding domains"/>
    <property type="match status" value="1"/>
</dbReference>
<dbReference type="GO" id="GO:0003700">
    <property type="term" value="F:DNA-binding transcription factor activity"/>
    <property type="evidence" value="ECO:0007669"/>
    <property type="project" value="TreeGrafter"/>
</dbReference>
<sequence>MWERAEIFGKSVIMNIVEFAKCLNLSIGTVSRALNDRPDVSPKTRQMVLEKAQELGFARNANARHLVTGRTFLIRLECPYNADVLSDRYLIEMARALEEETHAHNYNLLLRLGRRREGMETEMYSVDGLVVIGAPEVSPDDFNALTRRGRTPAVLIDGPEPSDFPNASHVCVDTQPGVREALQYLADLGHRRVGYIGSGFPGQHVRVRLPELMAEAGLIWDPALAVEAGVTRQEGSEAATRLLQMANPPTAIFARTDVLAFGAIEAAQQLGLSIPGDVSVIGHDNVEIATLVNPPLTTVAIDIPQVAKAAIRALLEMIEQKAAPSIESCGAHLVIRKSCGPPTAAALAVR</sequence>
<dbReference type="EMBL" id="AP025739">
    <property type="protein sequence ID" value="BDI29020.1"/>
    <property type="molecule type" value="Genomic_DNA"/>
</dbReference>
<dbReference type="SUPFAM" id="SSF47413">
    <property type="entry name" value="lambda repressor-like DNA-binding domains"/>
    <property type="match status" value="1"/>
</dbReference>
<dbReference type="InterPro" id="IPR046335">
    <property type="entry name" value="LacI/GalR-like_sensor"/>
</dbReference>
<dbReference type="KEGG" id="ccot:CCAX7_10710"/>
<reference evidence="1 2" key="1">
    <citation type="journal article" date="2019" name="Int. J. Syst. Evol. Microbiol.">
        <title>Capsulimonas corticalis gen. nov., sp. nov., an aerobic capsulated bacterium, of a novel bacterial order, Capsulimonadales ord. nov., of the class Armatimonadia of the phylum Armatimonadetes.</title>
        <authorList>
            <person name="Li J."/>
            <person name="Kudo C."/>
            <person name="Tonouchi A."/>
        </authorList>
    </citation>
    <scope>NUCLEOTIDE SEQUENCE [LARGE SCALE GENOMIC DNA]</scope>
    <source>
        <strain evidence="1 2">AX-7</strain>
    </source>
</reference>
<dbReference type="AlphaFoldDB" id="A0A402CUL7"/>
<proteinExistence type="predicted"/>
<dbReference type="InterPro" id="IPR000843">
    <property type="entry name" value="HTH_LacI"/>
</dbReference>
<dbReference type="Proteomes" id="UP000287394">
    <property type="component" value="Chromosome"/>
</dbReference>
<dbReference type="CDD" id="cd06267">
    <property type="entry name" value="PBP1_LacI_sugar_binding-like"/>
    <property type="match status" value="1"/>
</dbReference>
<dbReference type="GO" id="GO:0000976">
    <property type="term" value="F:transcription cis-regulatory region binding"/>
    <property type="evidence" value="ECO:0007669"/>
    <property type="project" value="TreeGrafter"/>
</dbReference>
<keyword evidence="2" id="KW-1185">Reference proteome</keyword>
<dbReference type="SMART" id="SM00354">
    <property type="entry name" value="HTH_LACI"/>
    <property type="match status" value="1"/>
</dbReference>
<dbReference type="Pfam" id="PF13377">
    <property type="entry name" value="Peripla_BP_3"/>
    <property type="match status" value="1"/>
</dbReference>
<dbReference type="Gene3D" id="3.40.50.2300">
    <property type="match status" value="2"/>
</dbReference>
<evidence type="ECO:0000313" key="1">
    <source>
        <dbReference type="EMBL" id="BDI29020.1"/>
    </source>
</evidence>
<dbReference type="InterPro" id="IPR010982">
    <property type="entry name" value="Lambda_DNA-bd_dom_sf"/>
</dbReference>
<dbReference type="PANTHER" id="PTHR30146:SF153">
    <property type="entry name" value="LACTOSE OPERON REPRESSOR"/>
    <property type="match status" value="1"/>
</dbReference>
<dbReference type="PANTHER" id="PTHR30146">
    <property type="entry name" value="LACI-RELATED TRANSCRIPTIONAL REPRESSOR"/>
    <property type="match status" value="1"/>
</dbReference>
<dbReference type="InterPro" id="IPR028082">
    <property type="entry name" value="Peripla_BP_I"/>
</dbReference>
<dbReference type="CDD" id="cd01392">
    <property type="entry name" value="HTH_LacI"/>
    <property type="match status" value="1"/>
</dbReference>
<organism evidence="1 2">
    <name type="scientific">Capsulimonas corticalis</name>
    <dbReference type="NCBI Taxonomy" id="2219043"/>
    <lineage>
        <taxon>Bacteria</taxon>
        <taxon>Bacillati</taxon>
        <taxon>Armatimonadota</taxon>
        <taxon>Armatimonadia</taxon>
        <taxon>Capsulimonadales</taxon>
        <taxon>Capsulimonadaceae</taxon>
        <taxon>Capsulimonas</taxon>
    </lineage>
</organism>
<gene>
    <name evidence="1" type="ORF">CCAX7_10710</name>
</gene>
<dbReference type="PROSITE" id="PS50932">
    <property type="entry name" value="HTH_LACI_2"/>
    <property type="match status" value="1"/>
</dbReference>
<name>A0A402CUL7_9BACT</name>
<dbReference type="SUPFAM" id="SSF53822">
    <property type="entry name" value="Periplasmic binding protein-like I"/>
    <property type="match status" value="1"/>
</dbReference>
<protein>
    <submittedName>
        <fullName evidence="1">LacI family transcriptional regulator</fullName>
    </submittedName>
</protein>
<accession>A0A402CUL7</accession>